<dbReference type="PANTHER" id="PTHR30508">
    <property type="entry name" value="FES CLUSTER ASSEMBLY PROTEIN SUF"/>
    <property type="match status" value="1"/>
</dbReference>
<feature type="domain" description="SUF system FeS cluster assembly SufBD core" evidence="2">
    <location>
        <begin position="196"/>
        <end position="430"/>
    </location>
</feature>
<organism evidence="4 5">
    <name type="scientific">Candidatus Chromulinivorax destructor</name>
    <dbReference type="NCBI Taxonomy" id="2066483"/>
    <lineage>
        <taxon>Bacteria</taxon>
        <taxon>Candidatus Babelota</taxon>
        <taxon>Candidatus Babeliae</taxon>
        <taxon>Candidatus Babeliales</taxon>
        <taxon>Candidatus Chromulinivoraceae</taxon>
        <taxon>Candidatus Chromulinivorax</taxon>
    </lineage>
</organism>
<evidence type="ECO:0000313" key="5">
    <source>
        <dbReference type="Proteomes" id="UP000254834"/>
    </source>
</evidence>
<dbReference type="InterPro" id="IPR010231">
    <property type="entry name" value="SUF_FeS_clus_asmbl_SufB"/>
</dbReference>
<dbReference type="Pfam" id="PF01458">
    <property type="entry name" value="SUFBD_core"/>
    <property type="match status" value="1"/>
</dbReference>
<dbReference type="NCBIfam" id="TIGR01980">
    <property type="entry name" value="sufB"/>
    <property type="match status" value="1"/>
</dbReference>
<evidence type="ECO:0000259" key="2">
    <source>
        <dbReference type="Pfam" id="PF01458"/>
    </source>
</evidence>
<feature type="domain" description="SUF system FeS cluster assembly SufBD N-terminal" evidence="3">
    <location>
        <begin position="36"/>
        <end position="193"/>
    </location>
</feature>
<dbReference type="InterPro" id="IPR045595">
    <property type="entry name" value="SufBD_N"/>
</dbReference>
<evidence type="ECO:0000259" key="3">
    <source>
        <dbReference type="Pfam" id="PF19295"/>
    </source>
</evidence>
<evidence type="ECO:0000256" key="1">
    <source>
        <dbReference type="ARBA" id="ARBA00043967"/>
    </source>
</evidence>
<keyword evidence="5" id="KW-1185">Reference proteome</keyword>
<protein>
    <submittedName>
        <fullName evidence="4">Fe-S cluster assembly protein SufB</fullName>
    </submittedName>
</protein>
<dbReference type="EMBL" id="CP025544">
    <property type="protein sequence ID" value="AXK60966.1"/>
    <property type="molecule type" value="Genomic_DNA"/>
</dbReference>
<dbReference type="InterPro" id="IPR037284">
    <property type="entry name" value="SUF_FeS_clus_asmbl_SufBD_sf"/>
</dbReference>
<sequence length="459" mass="51369">MMSIHDDVKKDDIFKAFKSEKGLNKKIVTDISERKNEPAWMLEYRLKALEIFEQKPMPTWGADLSHLDHHDIHYYVQSVQGKHSSWENVPDDIKNTFDKLGIPQAEREMLAGVGAQFESEVIYKRLKDKWAKKGVVFLDTDSGLKEYPELFKKYFATVIPAHDNKFAALNSAVWSGGSFVYVPPGVQIDLPLQAYFRIESSQMGQFERTLIIADEGSSIHYVEGCSAPVSRNNSLHSAVVELIALPGSHIRYTTIQNWSNNVYNLVTKRAIAHERASVDWIDGNFGSKVTMKYPAIILKGEHSRGQIVSIAIAGKDQQLDAGAKVIHCASNTSSNVVSKSISKDGGRTTYRGLLKVLKGLHNITSRVQCDALLMDGLSRTDTYPTVDIKSDQVDIGHEASVSKINDEQLFYLMSRGLSSQQAQAMIVNGFIDCFVKELPMEYAIEINRLIAMEMEDSIG</sequence>
<gene>
    <name evidence="4" type="primary">sufB</name>
    <name evidence="4" type="ORF">C0J27_04505</name>
</gene>
<dbReference type="Proteomes" id="UP000254834">
    <property type="component" value="Chromosome"/>
</dbReference>
<comment type="similarity">
    <text evidence="1">Belongs to the iron-sulfur cluster assembly SufBD family.</text>
</comment>
<dbReference type="AlphaFoldDB" id="A0A345ZCE9"/>
<dbReference type="SUPFAM" id="SSF101960">
    <property type="entry name" value="Stabilizer of iron transporter SufD"/>
    <property type="match status" value="1"/>
</dbReference>
<dbReference type="PANTHER" id="PTHR30508:SF1">
    <property type="entry name" value="UPF0051 PROTEIN ABCI8, CHLOROPLASTIC-RELATED"/>
    <property type="match status" value="1"/>
</dbReference>
<dbReference type="GO" id="GO:0016226">
    <property type="term" value="P:iron-sulfur cluster assembly"/>
    <property type="evidence" value="ECO:0007669"/>
    <property type="project" value="InterPro"/>
</dbReference>
<name>A0A345ZCE9_9BACT</name>
<dbReference type="OrthoDB" id="9803529at2"/>
<proteinExistence type="inferred from homology"/>
<dbReference type="InterPro" id="IPR055346">
    <property type="entry name" value="Fe-S_cluster_assembly_SufBD"/>
</dbReference>
<evidence type="ECO:0000313" key="4">
    <source>
        <dbReference type="EMBL" id="AXK60966.1"/>
    </source>
</evidence>
<dbReference type="Pfam" id="PF19295">
    <property type="entry name" value="SufBD_N"/>
    <property type="match status" value="1"/>
</dbReference>
<accession>A0A345ZCE9</accession>
<reference evidence="4 5" key="1">
    <citation type="submission" date="2017-12" db="EMBL/GenBank/DDBJ databases">
        <title>Chromulinavorax destructans is a abundant pathogen of dominant heterotrophic picoflagllates.</title>
        <authorList>
            <person name="Deeg C.M."/>
            <person name="Zimmer M."/>
            <person name="Suttle C.A."/>
        </authorList>
    </citation>
    <scope>NUCLEOTIDE SEQUENCE [LARGE SCALE GENOMIC DNA]</scope>
    <source>
        <strain evidence="4 5">SeV1</strain>
    </source>
</reference>
<dbReference type="RefSeq" id="WP_115585981.1">
    <property type="nucleotide sequence ID" value="NZ_CP025544.1"/>
</dbReference>
<dbReference type="KEGG" id="cdes:C0J27_04505"/>
<dbReference type="InterPro" id="IPR000825">
    <property type="entry name" value="SUF_FeS_clus_asmbl_SufBD_core"/>
</dbReference>